<keyword evidence="3" id="KW-1185">Reference proteome</keyword>
<dbReference type="RefSeq" id="WP_142544374.1">
    <property type="nucleotide sequence ID" value="NZ_SADY01000004.1"/>
</dbReference>
<dbReference type="Proteomes" id="UP000316208">
    <property type="component" value="Unassembled WGS sequence"/>
</dbReference>
<dbReference type="Gene3D" id="3.60.40.10">
    <property type="entry name" value="PPM-type phosphatase domain"/>
    <property type="match status" value="1"/>
</dbReference>
<sequence>MRDVCVHVPQASETLFREEIRSGWSYRYGYSRSAESRASGDTGQDYCTFAESDQSIVFVLCDGISMSYYGDFAARFVGDRLLEWLASLSRASLDASMLERELAVVLDTAAARARRELEDHSIPEHIQGMLREVLQAKKRQGSGTMFACGRVDLPSLSRPEGSIRLAWHGDLRIRLWQGAEETSELLGDQFHTSHQWNSESGIVHGKAHIYCAPLQQGDIGNGGEVLLYTDGLHVLDFHNPVTPALLSQVIKQEAADASSDDMTFFHIRWGNDLWDGL</sequence>
<name>A0ABY3AN52_PAEPP</name>
<evidence type="ECO:0000313" key="2">
    <source>
        <dbReference type="EMBL" id="TQR44224.1"/>
    </source>
</evidence>
<evidence type="ECO:0000313" key="3">
    <source>
        <dbReference type="Proteomes" id="UP000316208"/>
    </source>
</evidence>
<dbReference type="InterPro" id="IPR036457">
    <property type="entry name" value="PPM-type-like_dom_sf"/>
</dbReference>
<dbReference type="EMBL" id="SADY01000004">
    <property type="protein sequence ID" value="TQR44224.1"/>
    <property type="molecule type" value="Genomic_DNA"/>
</dbReference>
<proteinExistence type="predicted"/>
<protein>
    <recommendedName>
        <fullName evidence="1">PPM-type phosphatase domain-containing protein</fullName>
    </recommendedName>
</protein>
<gene>
    <name evidence="2" type="ORF">C7Y44_13775</name>
</gene>
<comment type="caution">
    <text evidence="2">The sequence shown here is derived from an EMBL/GenBank/DDBJ whole genome shotgun (WGS) entry which is preliminary data.</text>
</comment>
<accession>A0ABY3AN52</accession>
<organism evidence="2 3">
    <name type="scientific">Paenibacillus popilliae</name>
    <name type="common">Bacillus popilliae</name>
    <dbReference type="NCBI Taxonomy" id="78057"/>
    <lineage>
        <taxon>Bacteria</taxon>
        <taxon>Bacillati</taxon>
        <taxon>Bacillota</taxon>
        <taxon>Bacilli</taxon>
        <taxon>Bacillales</taxon>
        <taxon>Paenibacillaceae</taxon>
        <taxon>Paenibacillus</taxon>
    </lineage>
</organism>
<evidence type="ECO:0000259" key="1">
    <source>
        <dbReference type="Pfam" id="PF13672"/>
    </source>
</evidence>
<dbReference type="Pfam" id="PF13672">
    <property type="entry name" value="PP2C_2"/>
    <property type="match status" value="1"/>
</dbReference>
<dbReference type="InterPro" id="IPR001932">
    <property type="entry name" value="PPM-type_phosphatase-like_dom"/>
</dbReference>
<reference evidence="2 3" key="1">
    <citation type="submission" date="2018-03" db="EMBL/GenBank/DDBJ databases">
        <title>Aerobic endospore-forming bacteria genome sequencing and assembly.</title>
        <authorList>
            <person name="Cavalcante D.A."/>
            <person name="Driks A."/>
            <person name="Putonti C."/>
            <person name="De-Souza M.T."/>
        </authorList>
    </citation>
    <scope>NUCLEOTIDE SEQUENCE [LARGE SCALE GENOMIC DNA]</scope>
    <source>
        <strain evidence="2 3">SDF0028</strain>
    </source>
</reference>
<feature type="domain" description="PPM-type phosphatase" evidence="1">
    <location>
        <begin position="36"/>
        <end position="239"/>
    </location>
</feature>
<dbReference type="SUPFAM" id="SSF81606">
    <property type="entry name" value="PP2C-like"/>
    <property type="match status" value="1"/>
</dbReference>